<dbReference type="InterPro" id="IPR036388">
    <property type="entry name" value="WH-like_DNA-bd_sf"/>
</dbReference>
<feature type="domain" description="HTH marR-type" evidence="2">
    <location>
        <begin position="5"/>
        <end position="145"/>
    </location>
</feature>
<evidence type="ECO:0000313" key="3">
    <source>
        <dbReference type="EMBL" id="WZP15113.1"/>
    </source>
</evidence>
<dbReference type="RefSeq" id="WP_342022780.1">
    <property type="nucleotide sequence ID" value="NZ_CP151657.1"/>
</dbReference>
<dbReference type="PRINTS" id="PR00598">
    <property type="entry name" value="HTHMARR"/>
</dbReference>
<dbReference type="InterPro" id="IPR036390">
    <property type="entry name" value="WH_DNA-bd_sf"/>
</dbReference>
<dbReference type="PANTHER" id="PTHR33164">
    <property type="entry name" value="TRANSCRIPTIONAL REGULATOR, MARR FAMILY"/>
    <property type="match status" value="1"/>
</dbReference>
<dbReference type="SUPFAM" id="SSF46785">
    <property type="entry name" value="Winged helix' DNA-binding domain"/>
    <property type="match status" value="1"/>
</dbReference>
<gene>
    <name evidence="3" type="ORF">AAE021_13105</name>
</gene>
<sequence length="183" mass="19938">MRVEENGLRRDIVNGIRGMALDGQRVADTFAHREGLNATDMRALTLIMEAESRREALTAGQLSAKLGTSTGATTAVIDRLERIGHIHRNREHADRRKVTLHFEPLAMQLAAAYFGPLGALTDDVMSRYSTEELETVRRFMADMRQAYADHQAALAEPRSTEADAGPGAGGDAGPDAGTEQHAR</sequence>
<dbReference type="InterPro" id="IPR000835">
    <property type="entry name" value="HTH_MarR-typ"/>
</dbReference>
<dbReference type="InterPro" id="IPR039422">
    <property type="entry name" value="MarR/SlyA-like"/>
</dbReference>
<dbReference type="Pfam" id="PF01047">
    <property type="entry name" value="MarR"/>
    <property type="match status" value="1"/>
</dbReference>
<dbReference type="SMART" id="SM00347">
    <property type="entry name" value="HTH_MARR"/>
    <property type="match status" value="1"/>
</dbReference>
<dbReference type="Proteomes" id="UP001448858">
    <property type="component" value="Chromosome"/>
</dbReference>
<proteinExistence type="predicted"/>
<dbReference type="EMBL" id="CP151657">
    <property type="protein sequence ID" value="WZP15113.1"/>
    <property type="molecule type" value="Genomic_DNA"/>
</dbReference>
<accession>A0ABZ2ZSJ6</accession>
<dbReference type="PANTHER" id="PTHR33164:SF106">
    <property type="entry name" value="TRANSCRIPTIONAL REGULATORY PROTEIN"/>
    <property type="match status" value="1"/>
</dbReference>
<dbReference type="Gene3D" id="1.10.10.10">
    <property type="entry name" value="Winged helix-like DNA-binding domain superfamily/Winged helix DNA-binding domain"/>
    <property type="match status" value="1"/>
</dbReference>
<evidence type="ECO:0000259" key="2">
    <source>
        <dbReference type="PROSITE" id="PS50995"/>
    </source>
</evidence>
<protein>
    <submittedName>
        <fullName evidence="3">MarR family transcriptional regulator</fullName>
    </submittedName>
</protein>
<name>A0ABZ2ZSJ6_9MICC</name>
<keyword evidence="4" id="KW-1185">Reference proteome</keyword>
<feature type="region of interest" description="Disordered" evidence="1">
    <location>
        <begin position="151"/>
        <end position="183"/>
    </location>
</feature>
<dbReference type="PROSITE" id="PS50995">
    <property type="entry name" value="HTH_MARR_2"/>
    <property type="match status" value="1"/>
</dbReference>
<evidence type="ECO:0000313" key="4">
    <source>
        <dbReference type="Proteomes" id="UP001448858"/>
    </source>
</evidence>
<evidence type="ECO:0000256" key="1">
    <source>
        <dbReference type="SAM" id="MobiDB-lite"/>
    </source>
</evidence>
<organism evidence="3 4">
    <name type="scientific">Arthrobacter citreus</name>
    <dbReference type="NCBI Taxonomy" id="1670"/>
    <lineage>
        <taxon>Bacteria</taxon>
        <taxon>Bacillati</taxon>
        <taxon>Actinomycetota</taxon>
        <taxon>Actinomycetes</taxon>
        <taxon>Micrococcales</taxon>
        <taxon>Micrococcaceae</taxon>
        <taxon>Arthrobacter</taxon>
    </lineage>
</organism>
<reference evidence="3 4" key="1">
    <citation type="submission" date="2024-04" db="EMBL/GenBank/DDBJ databases">
        <title>Arthrobacter sp. from Plains bison fecal sample.</title>
        <authorList>
            <person name="Ruzzini A."/>
        </authorList>
    </citation>
    <scope>NUCLEOTIDE SEQUENCE [LARGE SCALE GENOMIC DNA]</scope>
    <source>
        <strain evidence="3 4">EINP1</strain>
    </source>
</reference>